<feature type="signal peptide" evidence="1">
    <location>
        <begin position="1"/>
        <end position="19"/>
    </location>
</feature>
<dbReference type="EMBL" id="CAJNNV010013611">
    <property type="protein sequence ID" value="CAE8601861.1"/>
    <property type="molecule type" value="Genomic_DNA"/>
</dbReference>
<evidence type="ECO:0000256" key="1">
    <source>
        <dbReference type="SAM" id="SignalP"/>
    </source>
</evidence>
<feature type="non-terminal residue" evidence="2">
    <location>
        <position position="122"/>
    </location>
</feature>
<dbReference type="OrthoDB" id="406631at2759"/>
<evidence type="ECO:0000313" key="3">
    <source>
        <dbReference type="Proteomes" id="UP000654075"/>
    </source>
</evidence>
<feature type="chain" id="PRO_5032339421" evidence="1">
    <location>
        <begin position="20"/>
        <end position="122"/>
    </location>
</feature>
<protein>
    <submittedName>
        <fullName evidence="2">Uncharacterized protein</fullName>
    </submittedName>
</protein>
<feature type="non-terminal residue" evidence="2">
    <location>
        <position position="1"/>
    </location>
</feature>
<evidence type="ECO:0000313" key="2">
    <source>
        <dbReference type="EMBL" id="CAE8601861.1"/>
    </source>
</evidence>
<keyword evidence="1" id="KW-0732">Signal</keyword>
<gene>
    <name evidence="2" type="ORF">PGLA1383_LOCUS20131</name>
</gene>
<proteinExistence type="predicted"/>
<reference evidence="2" key="1">
    <citation type="submission" date="2021-02" db="EMBL/GenBank/DDBJ databases">
        <authorList>
            <person name="Dougan E. K."/>
            <person name="Rhodes N."/>
            <person name="Thang M."/>
            <person name="Chan C."/>
        </authorList>
    </citation>
    <scope>NUCLEOTIDE SEQUENCE</scope>
</reference>
<keyword evidence="3" id="KW-1185">Reference proteome</keyword>
<dbReference type="Proteomes" id="UP000654075">
    <property type="component" value="Unassembled WGS sequence"/>
</dbReference>
<dbReference type="AlphaFoldDB" id="A0A813ETD9"/>
<comment type="caution">
    <text evidence="2">The sequence shown here is derived from an EMBL/GenBank/DDBJ whole genome shotgun (WGS) entry which is preliminary data.</text>
</comment>
<accession>A0A813ETD9</accession>
<name>A0A813ETD9_POLGL</name>
<sequence>LAAALVSLLLAAAAPQLHAAAPPEVLQNIGKDCWEACNNRSGLCSFCGEGNACCRKNTTTPQPEECSAIPVFYTWHHECVAPVVQVTPFRAAVDGGKAAANIALAAGLTNKEQVNAAGDAAA</sequence>
<organism evidence="2 3">
    <name type="scientific">Polarella glacialis</name>
    <name type="common">Dinoflagellate</name>
    <dbReference type="NCBI Taxonomy" id="89957"/>
    <lineage>
        <taxon>Eukaryota</taxon>
        <taxon>Sar</taxon>
        <taxon>Alveolata</taxon>
        <taxon>Dinophyceae</taxon>
        <taxon>Suessiales</taxon>
        <taxon>Suessiaceae</taxon>
        <taxon>Polarella</taxon>
    </lineage>
</organism>